<feature type="region of interest" description="Disordered" evidence="8">
    <location>
        <begin position="1"/>
        <end position="25"/>
    </location>
</feature>
<dbReference type="Pfam" id="PF00528">
    <property type="entry name" value="BPD_transp_1"/>
    <property type="match status" value="1"/>
</dbReference>
<evidence type="ECO:0000313" key="11">
    <source>
        <dbReference type="Proteomes" id="UP000193834"/>
    </source>
</evidence>
<keyword evidence="2 7" id="KW-0813">Transport</keyword>
<keyword evidence="6 7" id="KW-0472">Membrane</keyword>
<evidence type="ECO:0000256" key="2">
    <source>
        <dbReference type="ARBA" id="ARBA00022448"/>
    </source>
</evidence>
<dbReference type="PANTHER" id="PTHR43744:SF12">
    <property type="entry name" value="ABC TRANSPORTER PERMEASE PROTEIN MG189-RELATED"/>
    <property type="match status" value="1"/>
</dbReference>
<dbReference type="STRING" id="1852522.SAMN06295960_0242"/>
<dbReference type="InterPro" id="IPR000515">
    <property type="entry name" value="MetI-like"/>
</dbReference>
<evidence type="ECO:0000256" key="6">
    <source>
        <dbReference type="ARBA" id="ARBA00023136"/>
    </source>
</evidence>
<dbReference type="Gene3D" id="1.10.3720.10">
    <property type="entry name" value="MetI-like"/>
    <property type="match status" value="1"/>
</dbReference>
<dbReference type="GO" id="GO:0005886">
    <property type="term" value="C:plasma membrane"/>
    <property type="evidence" value="ECO:0007669"/>
    <property type="project" value="UniProtKB-SubCell"/>
</dbReference>
<feature type="transmembrane region" description="Helical" evidence="7">
    <location>
        <begin position="102"/>
        <end position="124"/>
    </location>
</feature>
<dbReference type="CDD" id="cd06261">
    <property type="entry name" value="TM_PBP2"/>
    <property type="match status" value="1"/>
</dbReference>
<keyword evidence="11" id="KW-1185">Reference proteome</keyword>
<feature type="transmembrane region" description="Helical" evidence="7">
    <location>
        <begin position="209"/>
        <end position="230"/>
    </location>
</feature>
<dbReference type="PROSITE" id="PS50928">
    <property type="entry name" value="ABC_TM1"/>
    <property type="match status" value="1"/>
</dbReference>
<comment type="similarity">
    <text evidence="7">Belongs to the binding-protein-dependent transport system permease family.</text>
</comment>
<dbReference type="GO" id="GO:0055085">
    <property type="term" value="P:transmembrane transport"/>
    <property type="evidence" value="ECO:0007669"/>
    <property type="project" value="InterPro"/>
</dbReference>
<dbReference type="EMBL" id="FXAZ01000001">
    <property type="protein sequence ID" value="SMG11125.1"/>
    <property type="molecule type" value="Genomic_DNA"/>
</dbReference>
<dbReference type="RefSeq" id="WP_244903260.1">
    <property type="nucleotide sequence ID" value="NZ_FXAZ01000001.1"/>
</dbReference>
<dbReference type="AlphaFoldDB" id="A0A1X7IAH7"/>
<keyword evidence="4 7" id="KW-0812">Transmembrane</keyword>
<dbReference type="SUPFAM" id="SSF161098">
    <property type="entry name" value="MetI-like"/>
    <property type="match status" value="1"/>
</dbReference>
<dbReference type="PANTHER" id="PTHR43744">
    <property type="entry name" value="ABC TRANSPORTER PERMEASE PROTEIN MG189-RELATED-RELATED"/>
    <property type="match status" value="1"/>
</dbReference>
<evidence type="ECO:0000256" key="7">
    <source>
        <dbReference type="RuleBase" id="RU363032"/>
    </source>
</evidence>
<evidence type="ECO:0000313" key="10">
    <source>
        <dbReference type="EMBL" id="SMG11125.1"/>
    </source>
</evidence>
<protein>
    <submittedName>
        <fullName evidence="10">Carbohydrate ABC transporter membrane protein 2, CUT1 family</fullName>
    </submittedName>
</protein>
<proteinExistence type="inferred from homology"/>
<feature type="transmembrane region" description="Helical" evidence="7">
    <location>
        <begin position="31"/>
        <end position="56"/>
    </location>
</feature>
<feature type="domain" description="ABC transmembrane type-1" evidence="9">
    <location>
        <begin position="98"/>
        <end position="288"/>
    </location>
</feature>
<gene>
    <name evidence="10" type="ORF">SAMN06295960_0242</name>
</gene>
<keyword evidence="3" id="KW-1003">Cell membrane</keyword>
<sequence length="303" mass="34058">MKADASRQIGHQHMPSEHGQPHGRPIRKKRAWHLGTVLLHLALILGSVVMVFPFLWTISSSLKDISQIFMMPPSWVPDPFVWSNYVDTLRAMPFDVAYFNSFYISIVVVVASLLTCSLAAYAFAKIKFPGAGIVFILFLSMMMIPKQVTIVSLYVVIQKLGWVDSHLSIIMPAAFFNAFGVFLLRQFMMGIPRDLEEASIMDGANPLRIYWNVMLPLVRSALVAFGIFAFKDIWNQFLDPLIFLSTPERFTVPLMLNMFKGLYVADWALMMAGTAISVIPVLIVYVIAQRHIIEGIALTGIKG</sequence>
<comment type="subcellular location">
    <subcellularLocation>
        <location evidence="1 7">Cell membrane</location>
        <topology evidence="1 7">Multi-pass membrane protein</topology>
    </subcellularLocation>
</comment>
<evidence type="ECO:0000256" key="4">
    <source>
        <dbReference type="ARBA" id="ARBA00022692"/>
    </source>
</evidence>
<reference evidence="10 11" key="1">
    <citation type="submission" date="2017-04" db="EMBL/GenBank/DDBJ databases">
        <authorList>
            <person name="Afonso C.L."/>
            <person name="Miller P.J."/>
            <person name="Scott M.A."/>
            <person name="Spackman E."/>
            <person name="Goraichik I."/>
            <person name="Dimitrov K.M."/>
            <person name="Suarez D.L."/>
            <person name="Swayne D.E."/>
        </authorList>
    </citation>
    <scope>NUCLEOTIDE SEQUENCE [LARGE SCALE GENOMIC DNA]</scope>
    <source>
        <strain evidence="10 11">11</strain>
    </source>
</reference>
<feature type="transmembrane region" description="Helical" evidence="7">
    <location>
        <begin position="267"/>
        <end position="288"/>
    </location>
</feature>
<evidence type="ECO:0000256" key="5">
    <source>
        <dbReference type="ARBA" id="ARBA00022989"/>
    </source>
</evidence>
<organism evidence="10 11">
    <name type="scientific">Paenibacillus aquistagni</name>
    <dbReference type="NCBI Taxonomy" id="1852522"/>
    <lineage>
        <taxon>Bacteria</taxon>
        <taxon>Bacillati</taxon>
        <taxon>Bacillota</taxon>
        <taxon>Bacilli</taxon>
        <taxon>Bacillales</taxon>
        <taxon>Paenibacillaceae</taxon>
        <taxon>Paenibacillus</taxon>
    </lineage>
</organism>
<feature type="transmembrane region" description="Helical" evidence="7">
    <location>
        <begin position="131"/>
        <end position="157"/>
    </location>
</feature>
<feature type="transmembrane region" description="Helical" evidence="7">
    <location>
        <begin position="169"/>
        <end position="188"/>
    </location>
</feature>
<name>A0A1X7IAH7_9BACL</name>
<accession>A0A1X7IAH7</accession>
<evidence type="ECO:0000259" key="9">
    <source>
        <dbReference type="PROSITE" id="PS50928"/>
    </source>
</evidence>
<evidence type="ECO:0000256" key="8">
    <source>
        <dbReference type="SAM" id="MobiDB-lite"/>
    </source>
</evidence>
<evidence type="ECO:0000256" key="1">
    <source>
        <dbReference type="ARBA" id="ARBA00004651"/>
    </source>
</evidence>
<evidence type="ECO:0000256" key="3">
    <source>
        <dbReference type="ARBA" id="ARBA00022475"/>
    </source>
</evidence>
<dbReference type="Proteomes" id="UP000193834">
    <property type="component" value="Unassembled WGS sequence"/>
</dbReference>
<dbReference type="InterPro" id="IPR035906">
    <property type="entry name" value="MetI-like_sf"/>
</dbReference>
<keyword evidence="5 7" id="KW-1133">Transmembrane helix</keyword>